<dbReference type="AlphaFoldDB" id="A0A8J7Z6H1"/>
<protein>
    <submittedName>
        <fullName evidence="1">Uncharacterized protein</fullName>
    </submittedName>
</protein>
<dbReference type="Proteomes" id="UP000646053">
    <property type="component" value="Unassembled WGS sequence"/>
</dbReference>
<proteinExistence type="predicted"/>
<evidence type="ECO:0000313" key="2">
    <source>
        <dbReference type="Proteomes" id="UP000646053"/>
    </source>
</evidence>
<sequence>MQRAVSSTVFNRIIEANPVVADIPCNGSVDPYAPSGEPGALVIRHRDGKYYRHYINSIDFVRTLGGGNLIPISRQEFYSRFPNRDTDFRLRR</sequence>
<organism evidence="1 2">
    <name type="scientific">Myxacorys almedinensis A</name>
    <dbReference type="NCBI Taxonomy" id="2690445"/>
    <lineage>
        <taxon>Bacteria</taxon>
        <taxon>Bacillati</taxon>
        <taxon>Cyanobacteriota</taxon>
        <taxon>Cyanophyceae</taxon>
        <taxon>Leptolyngbyales</taxon>
        <taxon>Leptolyngbyaceae</taxon>
        <taxon>Myxacorys</taxon>
        <taxon>Myxacorys almedinensis</taxon>
    </lineage>
</organism>
<keyword evidence="2" id="KW-1185">Reference proteome</keyword>
<dbReference type="RefSeq" id="WP_162424311.1">
    <property type="nucleotide sequence ID" value="NZ_WVIE01000019.1"/>
</dbReference>
<dbReference type="EMBL" id="WVIE01000019">
    <property type="protein sequence ID" value="NDJ18791.1"/>
    <property type="molecule type" value="Genomic_DNA"/>
</dbReference>
<comment type="caution">
    <text evidence="1">The sequence shown here is derived from an EMBL/GenBank/DDBJ whole genome shotgun (WGS) entry which is preliminary data.</text>
</comment>
<reference evidence="1" key="1">
    <citation type="submission" date="2019-12" db="EMBL/GenBank/DDBJ databases">
        <title>High-Quality draft genome sequences of three cyanobacteria isolated from the limestone walls of the Old Cathedral of Coimbra.</title>
        <authorList>
            <person name="Tiago I."/>
            <person name="Soares F."/>
            <person name="Portugal A."/>
        </authorList>
    </citation>
    <scope>NUCLEOTIDE SEQUENCE</scope>
    <source>
        <strain evidence="1">A</strain>
    </source>
</reference>
<name>A0A8J7Z6H1_9CYAN</name>
<gene>
    <name evidence="1" type="ORF">GS601_16085</name>
</gene>
<evidence type="ECO:0000313" key="1">
    <source>
        <dbReference type="EMBL" id="NDJ18791.1"/>
    </source>
</evidence>
<accession>A0A8J7Z6H1</accession>